<name>A0A5C5YFY0_9BACT</name>
<dbReference type="Proteomes" id="UP000318053">
    <property type="component" value="Unassembled WGS sequence"/>
</dbReference>
<organism evidence="1 2">
    <name type="scientific">Allorhodopirellula solitaria</name>
    <dbReference type="NCBI Taxonomy" id="2527987"/>
    <lineage>
        <taxon>Bacteria</taxon>
        <taxon>Pseudomonadati</taxon>
        <taxon>Planctomycetota</taxon>
        <taxon>Planctomycetia</taxon>
        <taxon>Pirellulales</taxon>
        <taxon>Pirellulaceae</taxon>
        <taxon>Allorhodopirellula</taxon>
    </lineage>
</organism>
<comment type="caution">
    <text evidence="1">The sequence shown here is derived from an EMBL/GenBank/DDBJ whole genome shotgun (WGS) entry which is preliminary data.</text>
</comment>
<gene>
    <name evidence="1" type="ORF">CA85_08510</name>
</gene>
<keyword evidence="2" id="KW-1185">Reference proteome</keyword>
<dbReference type="RefSeq" id="WP_222435400.1">
    <property type="nucleotide sequence ID" value="NZ_SJPK01000002.1"/>
</dbReference>
<accession>A0A5C5YFY0</accession>
<reference evidence="1 2" key="1">
    <citation type="submission" date="2019-02" db="EMBL/GenBank/DDBJ databases">
        <title>Deep-cultivation of Planctomycetes and their phenomic and genomic characterization uncovers novel biology.</title>
        <authorList>
            <person name="Wiegand S."/>
            <person name="Jogler M."/>
            <person name="Boedeker C."/>
            <person name="Pinto D."/>
            <person name="Vollmers J."/>
            <person name="Rivas-Marin E."/>
            <person name="Kohn T."/>
            <person name="Peeters S.H."/>
            <person name="Heuer A."/>
            <person name="Rast P."/>
            <person name="Oberbeckmann S."/>
            <person name="Bunk B."/>
            <person name="Jeske O."/>
            <person name="Meyerdierks A."/>
            <person name="Storesund J.E."/>
            <person name="Kallscheuer N."/>
            <person name="Luecker S."/>
            <person name="Lage O.M."/>
            <person name="Pohl T."/>
            <person name="Merkel B.J."/>
            <person name="Hornburger P."/>
            <person name="Mueller R.-W."/>
            <person name="Bruemmer F."/>
            <person name="Labrenz M."/>
            <person name="Spormann A.M."/>
            <person name="Op Den Camp H."/>
            <person name="Overmann J."/>
            <person name="Amann R."/>
            <person name="Jetten M.S.M."/>
            <person name="Mascher T."/>
            <person name="Medema M.H."/>
            <person name="Devos D.P."/>
            <person name="Kaster A.-K."/>
            <person name="Ovreas L."/>
            <person name="Rohde M."/>
            <person name="Galperin M.Y."/>
            <person name="Jogler C."/>
        </authorList>
    </citation>
    <scope>NUCLEOTIDE SEQUENCE [LARGE SCALE GENOMIC DNA]</scope>
    <source>
        <strain evidence="1 2">CA85</strain>
    </source>
</reference>
<evidence type="ECO:0000313" key="2">
    <source>
        <dbReference type="Proteomes" id="UP000318053"/>
    </source>
</evidence>
<proteinExistence type="predicted"/>
<protein>
    <recommendedName>
        <fullName evidence="3">YhcG PDDEXK nuclease domain-containing protein</fullName>
    </recommendedName>
</protein>
<dbReference type="AlphaFoldDB" id="A0A5C5YFY0"/>
<evidence type="ECO:0008006" key="3">
    <source>
        <dbReference type="Google" id="ProtNLM"/>
    </source>
</evidence>
<sequence length="73" mass="8251">MVQGENLPVGLILCTGKNEEHVELLRLNDANIRVAEYMTQLPSRELLQQKLHESIARARANGLLETEVPDEQD</sequence>
<dbReference type="EMBL" id="SJPK01000002">
    <property type="protein sequence ID" value="TWT73968.1"/>
    <property type="molecule type" value="Genomic_DNA"/>
</dbReference>
<evidence type="ECO:0000313" key="1">
    <source>
        <dbReference type="EMBL" id="TWT73968.1"/>
    </source>
</evidence>